<dbReference type="GO" id="GO:0005524">
    <property type="term" value="F:ATP binding"/>
    <property type="evidence" value="ECO:0007669"/>
    <property type="project" value="UniProtKB-KW"/>
</dbReference>
<protein>
    <submittedName>
        <fullName evidence="1">ATP-binding protein</fullName>
    </submittedName>
</protein>
<reference evidence="1" key="1">
    <citation type="submission" date="2024-05" db="EMBL/GenBank/DDBJ databases">
        <title>Copy number flexibility facilitates heteroresistance to increasing antibiotic pressure and threatens the beta-lactam pipeline.</title>
        <authorList>
            <person name="Choby J.E."/>
            <person name="Weiss D.S."/>
        </authorList>
    </citation>
    <scope>NUCLEOTIDE SEQUENCE</scope>
    <source>
        <strain evidence="1">Mu1197</strain>
    </source>
</reference>
<keyword evidence="1" id="KW-0547">Nucleotide-binding</keyword>
<dbReference type="AlphaFoldDB" id="A0AAU7FY10"/>
<dbReference type="RefSeq" id="WP_348958388.1">
    <property type="nucleotide sequence ID" value="NZ_CP157375.1"/>
</dbReference>
<keyword evidence="1" id="KW-0067">ATP-binding</keyword>
<evidence type="ECO:0000313" key="1">
    <source>
        <dbReference type="EMBL" id="XBM31016.1"/>
    </source>
</evidence>
<accession>A0AAU7FY10</accession>
<dbReference type="SUPFAM" id="SSF52540">
    <property type="entry name" value="P-loop containing nucleoside triphosphate hydrolases"/>
    <property type="match status" value="1"/>
</dbReference>
<dbReference type="InterPro" id="IPR027417">
    <property type="entry name" value="P-loop_NTPase"/>
</dbReference>
<proteinExistence type="predicted"/>
<dbReference type="Gene3D" id="3.40.50.300">
    <property type="entry name" value="P-loop containing nucleotide triphosphate hydrolases"/>
    <property type="match status" value="1"/>
</dbReference>
<sequence>MTNNISQKLLSDVVSISPQYQRSIRIDSDMGLSDALNGYFCHNTASSVIENICNHILSTNQRGFTLTGPFGGGKSSLAVVLGSAVHSNEIVRNKARSVLNTESINGFEQAFPVKNGWSILPLVGRRGSVVLDLYAALNKSLGRKSSKKISPSELIDELLHLALQQVDDGVIILIDEMGKYLEAAALNIGDDVFFFQELAEAAARSEGRLVIIGILHQSFSQYAMRLGVNTRDDWSKVQGRYIDLPFIAASDEIVELLSKAIQTEVYPTWISDAANIITDVVRHKRTNIREQFSASLEKCWPLHPVMAMLLGPISKRQFGQNERSIFGFISSVEPSGFSHYLKTTNFDNYSNYGPSNYWDYMRANLEPSILASSDGHRWVQAIDAVERTESKTSNVFLVNLIKSIAIIDLFRNGSGLVANAKSLGTLFPEKKNDELTEALDELASYKVILFKSYLDTWSVFEGSDFDIDSAISQEMAKFPGINYQKLSKLMGLHPVVAKRHYHKTGTMRWMDVILCDFEQVEKYANNYYPLRGEFGCFILAIPNRGVGENKAREKAKEFSRFSPFPIIIGIPENSNSINSLAEKLVVLENIKNYTSLEGDRIARREVHALLSATSADLEHQLQSALLQTYWYDGLDDKPLEVKKIAILASDFADRLYYSSPRIYSELVNRDNLSSSSVKARRLLLHAMIQHEKEEFVGFSGYPAERGLYDTLINQTGLHRKNKDGELSFLSPEKGSASNLNDLWDATQALFTDVDSKISIDKIYEFWSLPPFGIKQGLLPVILIAFVLAHKSTIAIYKDSMFMPYLEDVDVDECLQAPARFSLRWVALDKNKNEILEGISNLLSEVCENRTSIDPLDAARGLVGMVYNLPDWTRKTQKISSVAKSVRDMLLKANDPHKVLFVDLVTLLKVSDGKSYIEVLRPIIKELLYAYEKQLSKVKEKLFLALDVNPNDIQSLKIRASAVSGILGDIRLDAFAGRLANFENDIVSIEGLVSFAVETPPKGWVDRHIDAAILELSKLARRFREAEAFASVQGRESHSEAIALVLGTGSETVTVSRSFAISEHHQDTIQSKFKEIVSILQNQNLNTEVALAIIAKVGMELVVSEKGE</sequence>
<gene>
    <name evidence="1" type="ORF">ABFV38_02585</name>
</gene>
<name>A0AAU7FY10_9ENTR</name>
<dbReference type="EMBL" id="CP157375">
    <property type="protein sequence ID" value="XBM31016.1"/>
    <property type="molecule type" value="Genomic_DNA"/>
</dbReference>
<organism evidence="1">
    <name type="scientific">Enterobacter cloacae complex sp. Mu1197</name>
    <dbReference type="NCBI Taxonomy" id="3152302"/>
    <lineage>
        <taxon>Bacteria</taxon>
        <taxon>Pseudomonadati</taxon>
        <taxon>Pseudomonadota</taxon>
        <taxon>Gammaproteobacteria</taxon>
        <taxon>Enterobacterales</taxon>
        <taxon>Enterobacteriaceae</taxon>
        <taxon>Enterobacter</taxon>
        <taxon>Enterobacter cloacae complex</taxon>
    </lineage>
</organism>